<dbReference type="Proteomes" id="UP001149074">
    <property type="component" value="Unassembled WGS sequence"/>
</dbReference>
<sequence>MTLKIIVLGSLNCQLRAAFTKLTKLHAKQNFSCAILVGNVFGDGTTESDAEEISALLSGLITVPIPTYFTLGDKPLPPRIVERIEADGEVCPHLYFLGKRGTLKTLEGVRISALGGNLNDGDANAKPETNASGKFQPTYTESDARALFGVHSADILITNQWPKGIRTGSDFPADVENSTVPTEVQCVSDITATLKPRYHFCSSEAFFYEREPFFHLPTEDEPNAKPLTRFISMAPFGSKHKAMYAFAFDVNEAPPLTVPAGATASPLRAIQPKGKGKGLPSQKESFKRFATTDDDHNQRPHKRRQRQPPPGPDQCFFCLSNPNIAMHLITSIGNESYLTTAKGPLPPKNFFPNLGFPGHILIIPLPHTPTLNSISEAETRANTYAEMERYHTALHNMVVERSGGKLGSVVWEVSRGNGIHTHWQFLPVPIELINDGLVEAAFMVEGDNLKYPRFSTISTTDSSAEPGDFFRVCIWGANAKAEKEKTEEKEAVEESSSPAPNKTLNLDLSPDFRFDLQFGRRVMAKLLELDSRMDWRAANQSQAEEEADAEAFKAAFKKYDFSME</sequence>
<dbReference type="GO" id="GO:0061632">
    <property type="term" value="F:RNA lariat debranching enzyme activator activity"/>
    <property type="evidence" value="ECO:0007669"/>
    <property type="project" value="TreeGrafter"/>
</dbReference>
<organism evidence="4 5">
    <name type="scientific">Penicillium argentinense</name>
    <dbReference type="NCBI Taxonomy" id="1131581"/>
    <lineage>
        <taxon>Eukaryota</taxon>
        <taxon>Fungi</taxon>
        <taxon>Dikarya</taxon>
        <taxon>Ascomycota</taxon>
        <taxon>Pezizomycotina</taxon>
        <taxon>Eurotiomycetes</taxon>
        <taxon>Eurotiomycetidae</taxon>
        <taxon>Eurotiales</taxon>
        <taxon>Aspergillaceae</taxon>
        <taxon>Penicillium</taxon>
    </lineage>
</organism>
<dbReference type="OrthoDB" id="444325at2759"/>
<dbReference type="InterPro" id="IPR036265">
    <property type="entry name" value="HIT-like_sf"/>
</dbReference>
<dbReference type="AlphaFoldDB" id="A0A9W9KF01"/>
<dbReference type="SUPFAM" id="SSF54197">
    <property type="entry name" value="HIT-like"/>
    <property type="match status" value="1"/>
</dbReference>
<dbReference type="CDD" id="cd07380">
    <property type="entry name" value="MPP_CWF19_N"/>
    <property type="match status" value="1"/>
</dbReference>
<accession>A0A9W9KF01</accession>
<feature type="domain" description="Cwf19-like C-terminal" evidence="3">
    <location>
        <begin position="311"/>
        <end position="432"/>
    </location>
</feature>
<evidence type="ECO:0000259" key="3">
    <source>
        <dbReference type="Pfam" id="PF04677"/>
    </source>
</evidence>
<evidence type="ECO:0000313" key="4">
    <source>
        <dbReference type="EMBL" id="KAJ5102662.1"/>
    </source>
</evidence>
<keyword evidence="5" id="KW-1185">Reference proteome</keyword>
<feature type="compositionally biased region" description="Basic and acidic residues" evidence="1">
    <location>
        <begin position="289"/>
        <end position="298"/>
    </location>
</feature>
<reference evidence="4" key="1">
    <citation type="submission" date="2022-11" db="EMBL/GenBank/DDBJ databases">
        <authorList>
            <person name="Petersen C."/>
        </authorList>
    </citation>
    <scope>NUCLEOTIDE SEQUENCE</scope>
    <source>
        <strain evidence="4">IBT 30761</strain>
    </source>
</reference>
<protein>
    <recommendedName>
        <fullName evidence="6">CwfJ domain protein</fullName>
    </recommendedName>
</protein>
<name>A0A9W9KF01_9EURO</name>
<dbReference type="GO" id="GO:0071014">
    <property type="term" value="C:post-mRNA release spliceosomal complex"/>
    <property type="evidence" value="ECO:0007669"/>
    <property type="project" value="TreeGrafter"/>
</dbReference>
<gene>
    <name evidence="4" type="ORF">N7532_003191</name>
</gene>
<dbReference type="InterPro" id="IPR006767">
    <property type="entry name" value="Cwf19-like_C_dom-2"/>
</dbReference>
<dbReference type="PANTHER" id="PTHR12072">
    <property type="entry name" value="CWF19, CELL CYCLE CONTROL PROTEIN"/>
    <property type="match status" value="1"/>
</dbReference>
<feature type="region of interest" description="Disordered" evidence="1">
    <location>
        <begin position="483"/>
        <end position="502"/>
    </location>
</feature>
<comment type="caution">
    <text evidence="4">The sequence shown here is derived from an EMBL/GenBank/DDBJ whole genome shotgun (WGS) entry which is preliminary data.</text>
</comment>
<dbReference type="Pfam" id="PF04677">
    <property type="entry name" value="CwfJ_C_1"/>
    <property type="match status" value="1"/>
</dbReference>
<evidence type="ECO:0000256" key="1">
    <source>
        <dbReference type="SAM" id="MobiDB-lite"/>
    </source>
</evidence>
<proteinExistence type="predicted"/>
<evidence type="ECO:0000259" key="2">
    <source>
        <dbReference type="Pfam" id="PF04676"/>
    </source>
</evidence>
<reference evidence="4" key="2">
    <citation type="journal article" date="2023" name="IMA Fungus">
        <title>Comparative genomic study of the Penicillium genus elucidates a diverse pangenome and 15 lateral gene transfer events.</title>
        <authorList>
            <person name="Petersen C."/>
            <person name="Sorensen T."/>
            <person name="Nielsen M.R."/>
            <person name="Sondergaard T.E."/>
            <person name="Sorensen J.L."/>
            <person name="Fitzpatrick D.A."/>
            <person name="Frisvad J.C."/>
            <person name="Nielsen K.L."/>
        </authorList>
    </citation>
    <scope>NUCLEOTIDE SEQUENCE</scope>
    <source>
        <strain evidence="4">IBT 30761</strain>
    </source>
</reference>
<dbReference type="EMBL" id="JAPQKI010000004">
    <property type="protein sequence ID" value="KAJ5102662.1"/>
    <property type="molecule type" value="Genomic_DNA"/>
</dbReference>
<dbReference type="Pfam" id="PF04676">
    <property type="entry name" value="CwfJ_C_2"/>
    <property type="match status" value="1"/>
</dbReference>
<evidence type="ECO:0000313" key="5">
    <source>
        <dbReference type="Proteomes" id="UP001149074"/>
    </source>
</evidence>
<dbReference type="InterPro" id="IPR040194">
    <property type="entry name" value="Cwf19-like"/>
</dbReference>
<dbReference type="PANTHER" id="PTHR12072:SF4">
    <property type="entry name" value="CWF19-LIKE PROTEIN 1"/>
    <property type="match status" value="1"/>
</dbReference>
<feature type="domain" description="Cwf19-like protein C-terminal" evidence="2">
    <location>
        <begin position="511"/>
        <end position="561"/>
    </location>
</feature>
<dbReference type="GeneID" id="81354664"/>
<dbReference type="InterPro" id="IPR006768">
    <property type="entry name" value="Cwf19-like_C_dom-1"/>
</dbReference>
<evidence type="ECO:0008006" key="6">
    <source>
        <dbReference type="Google" id="ProtNLM"/>
    </source>
</evidence>
<dbReference type="RefSeq" id="XP_056476042.1">
    <property type="nucleotide sequence ID" value="XM_056615685.1"/>
</dbReference>
<feature type="region of interest" description="Disordered" evidence="1">
    <location>
        <begin position="289"/>
        <end position="314"/>
    </location>
</feature>
<dbReference type="GO" id="GO:0000398">
    <property type="term" value="P:mRNA splicing, via spliceosome"/>
    <property type="evidence" value="ECO:0007669"/>
    <property type="project" value="TreeGrafter"/>
</dbReference>